<keyword evidence="1" id="KW-1133">Transmembrane helix</keyword>
<feature type="transmembrane region" description="Helical" evidence="1">
    <location>
        <begin position="29"/>
        <end position="48"/>
    </location>
</feature>
<dbReference type="EMBL" id="SMGJ01000004">
    <property type="protein sequence ID" value="TCK69469.1"/>
    <property type="molecule type" value="Genomic_DNA"/>
</dbReference>
<sequence>MSGPPYIYVEINKMTLQQRYQQAAREARWALGLTIAYMIGWCVCAYLPGMSTGPLGFPLWFELSCIYLPVLFIVVAYWLIKIVYQDIELEIPPEQECTSSDSLNKEI</sequence>
<dbReference type="AlphaFoldDB" id="A0A4R1KZL7"/>
<organism evidence="2 3">
    <name type="scientific">Lonepinella koalarum</name>
    <dbReference type="NCBI Taxonomy" id="53417"/>
    <lineage>
        <taxon>Bacteria</taxon>
        <taxon>Pseudomonadati</taxon>
        <taxon>Pseudomonadota</taxon>
        <taxon>Gammaproteobacteria</taxon>
        <taxon>Pasteurellales</taxon>
        <taxon>Pasteurellaceae</taxon>
        <taxon>Lonepinella</taxon>
    </lineage>
</organism>
<evidence type="ECO:0000313" key="2">
    <source>
        <dbReference type="EMBL" id="TCK69469.1"/>
    </source>
</evidence>
<gene>
    <name evidence="2" type="ORF">EV692_1387</name>
</gene>
<name>A0A4R1KZL7_9PAST</name>
<feature type="transmembrane region" description="Helical" evidence="1">
    <location>
        <begin position="60"/>
        <end position="80"/>
    </location>
</feature>
<reference evidence="2 3" key="1">
    <citation type="submission" date="2019-03" db="EMBL/GenBank/DDBJ databases">
        <title>Genomic Encyclopedia of Type Strains, Phase IV (KMG-IV): sequencing the most valuable type-strain genomes for metagenomic binning, comparative biology and taxonomic classification.</title>
        <authorList>
            <person name="Goeker M."/>
        </authorList>
    </citation>
    <scope>NUCLEOTIDE SEQUENCE [LARGE SCALE GENOMIC DNA]</scope>
    <source>
        <strain evidence="2 3">DSM 10053</strain>
    </source>
</reference>
<comment type="caution">
    <text evidence="2">The sequence shown here is derived from an EMBL/GenBank/DDBJ whole genome shotgun (WGS) entry which is preliminary data.</text>
</comment>
<keyword evidence="1" id="KW-0812">Transmembrane</keyword>
<dbReference type="Pfam" id="PF06196">
    <property type="entry name" value="DUF997"/>
    <property type="match status" value="1"/>
</dbReference>
<evidence type="ECO:0000256" key="1">
    <source>
        <dbReference type="SAM" id="Phobius"/>
    </source>
</evidence>
<dbReference type="Proteomes" id="UP000295496">
    <property type="component" value="Unassembled WGS sequence"/>
</dbReference>
<keyword evidence="1" id="KW-0472">Membrane</keyword>
<dbReference type="PANTHER" id="PTHR39174:SF1">
    <property type="entry name" value="INNER MEMBRANE PROTEIN"/>
    <property type="match status" value="1"/>
</dbReference>
<proteinExistence type="predicted"/>
<dbReference type="PANTHER" id="PTHR39174">
    <property type="entry name" value="INNER MEMBRANE PROTEIN-RELATED"/>
    <property type="match status" value="1"/>
</dbReference>
<accession>A0A4R1KZL7</accession>
<dbReference type="InterPro" id="IPR010398">
    <property type="entry name" value="DUF997"/>
</dbReference>
<protein>
    <submittedName>
        <fullName evidence="2">Putative membrane protein YhdT</fullName>
    </submittedName>
</protein>
<evidence type="ECO:0000313" key="3">
    <source>
        <dbReference type="Proteomes" id="UP000295496"/>
    </source>
</evidence>
<keyword evidence="3" id="KW-1185">Reference proteome</keyword>